<evidence type="ECO:0000313" key="1">
    <source>
        <dbReference type="EMBL" id="SVD99345.1"/>
    </source>
</evidence>
<name>A0A382ZWH9_9ZZZZ</name>
<gene>
    <name evidence="1" type="ORF">METZ01_LOCUS452199</name>
</gene>
<dbReference type="EMBL" id="UINC01186898">
    <property type="protein sequence ID" value="SVD99345.1"/>
    <property type="molecule type" value="Genomic_DNA"/>
</dbReference>
<organism evidence="1">
    <name type="scientific">marine metagenome</name>
    <dbReference type="NCBI Taxonomy" id="408172"/>
    <lineage>
        <taxon>unclassified sequences</taxon>
        <taxon>metagenomes</taxon>
        <taxon>ecological metagenomes</taxon>
    </lineage>
</organism>
<accession>A0A382ZWH9</accession>
<dbReference type="AlphaFoldDB" id="A0A382ZWH9"/>
<protein>
    <submittedName>
        <fullName evidence="1">Uncharacterized protein</fullName>
    </submittedName>
</protein>
<sequence length="49" mass="6066">MKRIELELLRIVFEKPSMDWGAWSHIKYYLSFIQFQSIRISKIFKILVY</sequence>
<proteinExistence type="predicted"/>
<reference evidence="1" key="1">
    <citation type="submission" date="2018-05" db="EMBL/GenBank/DDBJ databases">
        <authorList>
            <person name="Lanie J.A."/>
            <person name="Ng W.-L."/>
            <person name="Kazmierczak K.M."/>
            <person name="Andrzejewski T.M."/>
            <person name="Davidsen T.M."/>
            <person name="Wayne K.J."/>
            <person name="Tettelin H."/>
            <person name="Glass J.I."/>
            <person name="Rusch D."/>
            <person name="Podicherti R."/>
            <person name="Tsui H.-C.T."/>
            <person name="Winkler M.E."/>
        </authorList>
    </citation>
    <scope>NUCLEOTIDE SEQUENCE</scope>
</reference>